<evidence type="ECO:0000256" key="1">
    <source>
        <dbReference type="SAM" id="SignalP"/>
    </source>
</evidence>
<proteinExistence type="predicted"/>
<name>A0A0K0F1L4_STRVS</name>
<protein>
    <submittedName>
        <fullName evidence="3">Uncharacterized protein</fullName>
    </submittedName>
</protein>
<keyword evidence="1" id="KW-0732">Signal</keyword>
<evidence type="ECO:0000313" key="3">
    <source>
        <dbReference type="WBParaSite" id="SVE_0268900.1"/>
    </source>
</evidence>
<sequence>MHFIKYFAIFVLLAVQYSFQDTSSSGSSISSSEENELDFAESQEMPLPKDFVITNDAKPKQSLTKRLFNKVKKQTERATNSFKSKFTKDHFKKGLKKTKDKLSGTLKKGKKNIGKAFGKMTEGFNKLLKKKSSGRSDLDENETRLKRSFFGKTVKKLKTVASKGTKKTKKLLEKLF</sequence>
<dbReference type="AlphaFoldDB" id="A0A0K0F1L4"/>
<keyword evidence="2" id="KW-1185">Reference proteome</keyword>
<feature type="chain" id="PRO_5005329276" evidence="1">
    <location>
        <begin position="21"/>
        <end position="176"/>
    </location>
</feature>
<reference evidence="3" key="2">
    <citation type="submission" date="2015-08" db="UniProtKB">
        <authorList>
            <consortium name="WormBaseParasite"/>
        </authorList>
    </citation>
    <scope>IDENTIFICATION</scope>
</reference>
<feature type="signal peptide" evidence="1">
    <location>
        <begin position="1"/>
        <end position="20"/>
    </location>
</feature>
<dbReference type="Proteomes" id="UP000035680">
    <property type="component" value="Unassembled WGS sequence"/>
</dbReference>
<evidence type="ECO:0000313" key="2">
    <source>
        <dbReference type="Proteomes" id="UP000035680"/>
    </source>
</evidence>
<accession>A0A0K0F1L4</accession>
<organism evidence="2 3">
    <name type="scientific">Strongyloides venezuelensis</name>
    <name type="common">Threadworm</name>
    <dbReference type="NCBI Taxonomy" id="75913"/>
    <lineage>
        <taxon>Eukaryota</taxon>
        <taxon>Metazoa</taxon>
        <taxon>Ecdysozoa</taxon>
        <taxon>Nematoda</taxon>
        <taxon>Chromadorea</taxon>
        <taxon>Rhabditida</taxon>
        <taxon>Tylenchina</taxon>
        <taxon>Panagrolaimomorpha</taxon>
        <taxon>Strongyloidoidea</taxon>
        <taxon>Strongyloididae</taxon>
        <taxon>Strongyloides</taxon>
    </lineage>
</organism>
<reference evidence="2" key="1">
    <citation type="submission" date="2014-07" db="EMBL/GenBank/DDBJ databases">
        <authorList>
            <person name="Martin A.A"/>
            <person name="De Silva N."/>
        </authorList>
    </citation>
    <scope>NUCLEOTIDE SEQUENCE</scope>
</reference>
<dbReference type="WBParaSite" id="SVE_0268900.1">
    <property type="protein sequence ID" value="SVE_0268900.1"/>
    <property type="gene ID" value="SVE_0268900"/>
</dbReference>